<evidence type="ECO:0000313" key="2">
    <source>
        <dbReference type="EMBL" id="SDO99190.1"/>
    </source>
</evidence>
<gene>
    <name evidence="2" type="ORF">SAMN05660199_02947</name>
</gene>
<dbReference type="RefSeq" id="WP_091246560.1">
    <property type="nucleotide sequence ID" value="NZ_FNIR01000009.1"/>
</dbReference>
<dbReference type="EMBL" id="FNIR01000009">
    <property type="protein sequence ID" value="SDO99190.1"/>
    <property type="molecule type" value="Genomic_DNA"/>
</dbReference>
<dbReference type="AlphaFoldDB" id="A0A1H0P3E7"/>
<feature type="transmembrane region" description="Helical" evidence="1">
    <location>
        <begin position="231"/>
        <end position="255"/>
    </location>
</feature>
<evidence type="ECO:0000256" key="1">
    <source>
        <dbReference type="SAM" id="Phobius"/>
    </source>
</evidence>
<reference evidence="3" key="1">
    <citation type="submission" date="2016-10" db="EMBL/GenBank/DDBJ databases">
        <authorList>
            <person name="Varghese N."/>
            <person name="Submissions S."/>
        </authorList>
    </citation>
    <scope>NUCLEOTIDE SEQUENCE [LARGE SCALE GENOMIC DNA]</scope>
    <source>
        <strain evidence="3">DSM 45843</strain>
    </source>
</reference>
<name>A0A1H0P3E7_9ACTN</name>
<proteinExistence type="predicted"/>
<feature type="transmembrane region" description="Helical" evidence="1">
    <location>
        <begin position="109"/>
        <end position="130"/>
    </location>
</feature>
<feature type="transmembrane region" description="Helical" evidence="1">
    <location>
        <begin position="315"/>
        <end position="334"/>
    </location>
</feature>
<keyword evidence="1" id="KW-1133">Transmembrane helix</keyword>
<dbReference type="OrthoDB" id="161151at2"/>
<feature type="transmembrane region" description="Helical" evidence="1">
    <location>
        <begin position="340"/>
        <end position="357"/>
    </location>
</feature>
<organism evidence="2 3">
    <name type="scientific">Klenkia soli</name>
    <dbReference type="NCBI Taxonomy" id="1052260"/>
    <lineage>
        <taxon>Bacteria</taxon>
        <taxon>Bacillati</taxon>
        <taxon>Actinomycetota</taxon>
        <taxon>Actinomycetes</taxon>
        <taxon>Geodermatophilales</taxon>
        <taxon>Geodermatophilaceae</taxon>
        <taxon>Klenkia</taxon>
    </lineage>
</organism>
<feature type="transmembrane region" description="Helical" evidence="1">
    <location>
        <begin position="21"/>
        <end position="40"/>
    </location>
</feature>
<keyword evidence="1" id="KW-0812">Transmembrane</keyword>
<dbReference type="Proteomes" id="UP000199088">
    <property type="component" value="Unassembled WGS sequence"/>
</dbReference>
<evidence type="ECO:0000313" key="3">
    <source>
        <dbReference type="Proteomes" id="UP000199088"/>
    </source>
</evidence>
<protein>
    <submittedName>
        <fullName evidence="2">Uncharacterized protein</fullName>
    </submittedName>
</protein>
<keyword evidence="3" id="KW-1185">Reference proteome</keyword>
<feature type="transmembrane region" description="Helical" evidence="1">
    <location>
        <begin position="52"/>
        <end position="76"/>
    </location>
</feature>
<accession>A0A1H0P3E7</accession>
<feature type="transmembrane region" description="Helical" evidence="1">
    <location>
        <begin position="286"/>
        <end position="308"/>
    </location>
</feature>
<dbReference type="STRING" id="1052260.SAMN05660199_02947"/>
<keyword evidence="1" id="KW-0472">Membrane</keyword>
<sequence>MLSALRRRTDHLVRRLDADRYLFLLLLGFGGSIVVTRLYLELTGYPTVGGDTLHIAHAVWGGLLLVVGGVLPLVLANRSALPVAGLATGIGAGLFVDEIGKFITVDNDYFFAAAAPVAYAVFVLALWVYLRVRGRRDPSPRSELHAALELLGDVVDRDLSAADRRELEQRLASAGRADAERLSRLAHDLLELTRSGALDGGVEEPGRLRRLADRLDGFADRHLSGARLRRLTTGALGLLGVVAVGDLAVVGFIGLDLLDGTTTSLADAANDYARVGIQDGLGVTLLLLRVGLDVVVGVLLLVAAVQLARGRDRRGVELGQGGLLLALTLVDVLLFYTDQWIASGAAATQLVVLGLVWRFRRDALGEGPDGLSERGARTRSAAR</sequence>
<feature type="transmembrane region" description="Helical" evidence="1">
    <location>
        <begin position="83"/>
        <end position="103"/>
    </location>
</feature>